<name>A0A133UID6_9EURY</name>
<sequence length="163" mass="18747">MSALLSGLSFLPTDRIGKRIEFTEEQLEEMAMMYRYGYSAPEIAEWFGVNHSTIYRWLREMGVEIRHRGGTYIEREIPDPWLNADAAYVFGVLIGDASISSLKKIVLNTPDREFVAIFSDAVESAFGIQASRRPQKSQNHVAVRAYSVDLARSYDRFKWRTEN</sequence>
<dbReference type="Proteomes" id="UP000070657">
    <property type="component" value="Unassembled WGS sequence"/>
</dbReference>
<protein>
    <recommendedName>
        <fullName evidence="3">Resolvase HTH domain-containing protein</fullName>
    </recommendedName>
</protein>
<dbReference type="Gene3D" id="1.10.10.60">
    <property type="entry name" value="Homeodomain-like"/>
    <property type="match status" value="1"/>
</dbReference>
<gene>
    <name evidence="1" type="ORF">AKJ66_00150</name>
</gene>
<proteinExistence type="predicted"/>
<dbReference type="InterPro" id="IPR009057">
    <property type="entry name" value="Homeodomain-like_sf"/>
</dbReference>
<dbReference type="EMBL" id="LHXP01000001">
    <property type="protein sequence ID" value="KXA94011.1"/>
    <property type="molecule type" value="Genomic_DNA"/>
</dbReference>
<reference evidence="1 2" key="1">
    <citation type="journal article" date="2016" name="Sci. Rep.">
        <title>Metabolic traits of an uncultured archaeal lineage -MSBL1- from brine pools of the Red Sea.</title>
        <authorList>
            <person name="Mwirichia R."/>
            <person name="Alam I."/>
            <person name="Rashid M."/>
            <person name="Vinu M."/>
            <person name="Ba-Alawi W."/>
            <person name="Anthony Kamau A."/>
            <person name="Kamanda Ngugi D."/>
            <person name="Goker M."/>
            <person name="Klenk H.P."/>
            <person name="Bajic V."/>
            <person name="Stingl U."/>
        </authorList>
    </citation>
    <scope>NUCLEOTIDE SEQUENCE [LARGE SCALE GENOMIC DNA]</scope>
    <source>
        <strain evidence="1">SCGC-AAA259E22</strain>
    </source>
</reference>
<dbReference type="SUPFAM" id="SSF46689">
    <property type="entry name" value="Homeodomain-like"/>
    <property type="match status" value="1"/>
</dbReference>
<dbReference type="Pfam" id="PF13384">
    <property type="entry name" value="HTH_23"/>
    <property type="match status" value="1"/>
</dbReference>
<evidence type="ECO:0000313" key="1">
    <source>
        <dbReference type="EMBL" id="KXA94011.1"/>
    </source>
</evidence>
<comment type="caution">
    <text evidence="1">The sequence shown here is derived from an EMBL/GenBank/DDBJ whole genome shotgun (WGS) entry which is preliminary data.</text>
</comment>
<dbReference type="AlphaFoldDB" id="A0A133UID6"/>
<keyword evidence="2" id="KW-1185">Reference proteome</keyword>
<accession>A0A133UID6</accession>
<organism evidence="1 2">
    <name type="scientific">candidate division MSBL1 archaeon SCGC-AAA259E22</name>
    <dbReference type="NCBI Taxonomy" id="1698265"/>
    <lineage>
        <taxon>Archaea</taxon>
        <taxon>Methanobacteriati</taxon>
        <taxon>Methanobacteriota</taxon>
        <taxon>candidate division MSBL1</taxon>
    </lineage>
</organism>
<evidence type="ECO:0000313" key="2">
    <source>
        <dbReference type="Proteomes" id="UP000070657"/>
    </source>
</evidence>
<evidence type="ECO:0008006" key="3">
    <source>
        <dbReference type="Google" id="ProtNLM"/>
    </source>
</evidence>